<dbReference type="PANTHER" id="PTHR33499">
    <property type="entry name" value="OS12G0282400 PROTEIN-RELATED"/>
    <property type="match status" value="1"/>
</dbReference>
<accession>A0A9Q1JID2</accession>
<feature type="compositionally biased region" description="Basic and acidic residues" evidence="1">
    <location>
        <begin position="102"/>
        <end position="115"/>
    </location>
</feature>
<feature type="compositionally biased region" description="Polar residues" evidence="1">
    <location>
        <begin position="64"/>
        <end position="73"/>
    </location>
</feature>
<comment type="caution">
    <text evidence="2">The sequence shown here is derived from an EMBL/GenBank/DDBJ whole genome shotgun (WGS) entry which is preliminary data.</text>
</comment>
<evidence type="ECO:0000256" key="1">
    <source>
        <dbReference type="SAM" id="MobiDB-lite"/>
    </source>
</evidence>
<reference evidence="2" key="1">
    <citation type="submission" date="2022-04" db="EMBL/GenBank/DDBJ databases">
        <title>Carnegiea gigantea Genome sequencing and assembly v2.</title>
        <authorList>
            <person name="Copetti D."/>
            <person name="Sanderson M.J."/>
            <person name="Burquez A."/>
            <person name="Wojciechowski M.F."/>
        </authorList>
    </citation>
    <scope>NUCLEOTIDE SEQUENCE</scope>
    <source>
        <strain evidence="2">SGP5-SGP5p</strain>
        <tissue evidence="2">Aerial part</tissue>
    </source>
</reference>
<dbReference type="AlphaFoldDB" id="A0A9Q1JID2"/>
<feature type="compositionally biased region" description="Polar residues" evidence="1">
    <location>
        <begin position="87"/>
        <end position="99"/>
    </location>
</feature>
<feature type="compositionally biased region" description="Basic residues" evidence="1">
    <location>
        <begin position="1"/>
        <end position="10"/>
    </location>
</feature>
<dbReference type="Proteomes" id="UP001153076">
    <property type="component" value="Unassembled WGS sequence"/>
</dbReference>
<feature type="region of interest" description="Disordered" evidence="1">
    <location>
        <begin position="1"/>
        <end position="115"/>
    </location>
</feature>
<organism evidence="2 3">
    <name type="scientific">Carnegiea gigantea</name>
    <dbReference type="NCBI Taxonomy" id="171969"/>
    <lineage>
        <taxon>Eukaryota</taxon>
        <taxon>Viridiplantae</taxon>
        <taxon>Streptophyta</taxon>
        <taxon>Embryophyta</taxon>
        <taxon>Tracheophyta</taxon>
        <taxon>Spermatophyta</taxon>
        <taxon>Magnoliopsida</taxon>
        <taxon>eudicotyledons</taxon>
        <taxon>Gunneridae</taxon>
        <taxon>Pentapetalae</taxon>
        <taxon>Caryophyllales</taxon>
        <taxon>Cactineae</taxon>
        <taxon>Cactaceae</taxon>
        <taxon>Cactoideae</taxon>
        <taxon>Echinocereeae</taxon>
        <taxon>Carnegiea</taxon>
    </lineage>
</organism>
<dbReference type="OrthoDB" id="1729877at2759"/>
<feature type="compositionally biased region" description="Polar residues" evidence="1">
    <location>
        <begin position="19"/>
        <end position="36"/>
    </location>
</feature>
<evidence type="ECO:0000313" key="3">
    <source>
        <dbReference type="Proteomes" id="UP001153076"/>
    </source>
</evidence>
<protein>
    <submittedName>
        <fullName evidence="2">Uncharacterized protein</fullName>
    </submittedName>
</protein>
<gene>
    <name evidence="2" type="ORF">Cgig2_025237</name>
</gene>
<keyword evidence="3" id="KW-1185">Reference proteome</keyword>
<proteinExistence type="predicted"/>
<dbReference type="PANTHER" id="PTHR33499:SF40">
    <property type="entry name" value="TRANSPOSASE-ASSOCIATED DOMAIN-CONTAINING PROTEIN"/>
    <property type="match status" value="1"/>
</dbReference>
<evidence type="ECO:0000313" key="2">
    <source>
        <dbReference type="EMBL" id="KAJ8424084.1"/>
    </source>
</evidence>
<dbReference type="EMBL" id="JAKOGI010001781">
    <property type="protein sequence ID" value="KAJ8424084.1"/>
    <property type="molecule type" value="Genomic_DNA"/>
</dbReference>
<sequence length="245" mass="27883">MASAKRKGKRTFIPPCTLAMNQSQSLKQSLLRPSSSRNKHSHNGNPSVHEKENVSYTVGEKGTPSVNLQNDSDFNAGVNEDDHLTPLQPQGSTNKSVCTLSPDKEGREDEKGREDERLSLYLAIDHTEAEIDGSNSMNNKKKWRNFKPCGPNTCKRLANLKNGEKLELIYFHNGPVGENRNLIIRHMCMLVEDYAVCAVCVRSWNDIDKSAKEHMWAMAKDKFMGKDVELDREATLRHMKRLWHY</sequence>
<name>A0A9Q1JID2_9CARY</name>